<dbReference type="NCBIfam" id="TIGR03263">
    <property type="entry name" value="guanyl_kin"/>
    <property type="match status" value="1"/>
</dbReference>
<dbReference type="Gene3D" id="3.40.50.300">
    <property type="entry name" value="P-loop containing nucleotide triphosphate hydrolases"/>
    <property type="match status" value="1"/>
</dbReference>
<dbReference type="HAMAP" id="MF_00328">
    <property type="entry name" value="Guanylate_kinase"/>
    <property type="match status" value="1"/>
</dbReference>
<comment type="function">
    <text evidence="1 13">Essential for recycling GMP and indirectly, cGMP.</text>
</comment>
<accession>A5ILD0</accession>
<name>A5ILD0_THEP1</name>
<dbReference type="InterPro" id="IPR017665">
    <property type="entry name" value="Guanylate_kinase"/>
</dbReference>
<evidence type="ECO:0000256" key="2">
    <source>
        <dbReference type="ARBA" id="ARBA00004496"/>
    </source>
</evidence>
<keyword evidence="9 13" id="KW-0418">Kinase</keyword>
<evidence type="ECO:0000256" key="4">
    <source>
        <dbReference type="ARBA" id="ARBA00012961"/>
    </source>
</evidence>
<dbReference type="Gene3D" id="3.30.63.10">
    <property type="entry name" value="Guanylate Kinase phosphate binding domain"/>
    <property type="match status" value="1"/>
</dbReference>
<feature type="binding site" evidence="13">
    <location>
        <begin position="10"/>
        <end position="17"/>
    </location>
    <ligand>
        <name>ATP</name>
        <dbReference type="ChEBI" id="CHEBI:30616"/>
    </ligand>
</feature>
<dbReference type="SUPFAM" id="SSF52540">
    <property type="entry name" value="P-loop containing nucleoside triphosphate hydrolases"/>
    <property type="match status" value="1"/>
</dbReference>
<evidence type="ECO:0000256" key="12">
    <source>
        <dbReference type="ARBA" id="ARBA00048594"/>
    </source>
</evidence>
<dbReference type="STRING" id="390874.Tpet_0985"/>
<dbReference type="CDD" id="cd00071">
    <property type="entry name" value="GMPK"/>
    <property type="match status" value="1"/>
</dbReference>
<feature type="domain" description="Guanylate kinase-like" evidence="14">
    <location>
        <begin position="3"/>
        <end position="181"/>
    </location>
</feature>
<dbReference type="EC" id="2.7.4.8" evidence="4 13"/>
<evidence type="ECO:0000256" key="1">
    <source>
        <dbReference type="ARBA" id="ARBA00003531"/>
    </source>
</evidence>
<dbReference type="Proteomes" id="UP000006558">
    <property type="component" value="Chromosome"/>
</dbReference>
<dbReference type="SMART" id="SM00382">
    <property type="entry name" value="AAA"/>
    <property type="match status" value="1"/>
</dbReference>
<dbReference type="InterPro" id="IPR020590">
    <property type="entry name" value="Guanylate_kinase_CS"/>
</dbReference>
<proteinExistence type="inferred from homology"/>
<comment type="similarity">
    <text evidence="3 13">Belongs to the guanylate kinase family.</text>
</comment>
<evidence type="ECO:0000256" key="3">
    <source>
        <dbReference type="ARBA" id="ARBA00005790"/>
    </source>
</evidence>
<organism evidence="15 16">
    <name type="scientific">Thermotoga petrophila (strain ATCC BAA-488 / DSM 13995 / JCM 10881 / RKU-1)</name>
    <dbReference type="NCBI Taxonomy" id="390874"/>
    <lineage>
        <taxon>Bacteria</taxon>
        <taxon>Thermotogati</taxon>
        <taxon>Thermotogota</taxon>
        <taxon>Thermotogae</taxon>
        <taxon>Thermotogales</taxon>
        <taxon>Thermotogaceae</taxon>
        <taxon>Thermotoga</taxon>
    </lineage>
</organism>
<evidence type="ECO:0000313" key="16">
    <source>
        <dbReference type="Proteomes" id="UP000006558"/>
    </source>
</evidence>
<dbReference type="GO" id="GO:0005524">
    <property type="term" value="F:ATP binding"/>
    <property type="evidence" value="ECO:0007669"/>
    <property type="project" value="UniProtKB-UniRule"/>
</dbReference>
<dbReference type="PANTHER" id="PTHR23117">
    <property type="entry name" value="GUANYLATE KINASE-RELATED"/>
    <property type="match status" value="1"/>
</dbReference>
<dbReference type="Pfam" id="PF00625">
    <property type="entry name" value="Guanylate_kin"/>
    <property type="match status" value="1"/>
</dbReference>
<dbReference type="EMBL" id="CP000702">
    <property type="protein sequence ID" value="ABQ47003.1"/>
    <property type="molecule type" value="Genomic_DNA"/>
</dbReference>
<keyword evidence="7 13" id="KW-0808">Transferase</keyword>
<dbReference type="FunFam" id="3.30.63.10:FF:000005">
    <property type="entry name" value="Guanylate kinase"/>
    <property type="match status" value="1"/>
</dbReference>
<protein>
    <recommendedName>
        <fullName evidence="5 13">Guanylate kinase</fullName>
        <ecNumber evidence="4 13">2.7.4.8</ecNumber>
    </recommendedName>
    <alternativeName>
        <fullName evidence="11 13">GMP kinase</fullName>
    </alternativeName>
</protein>
<dbReference type="InterPro" id="IPR008144">
    <property type="entry name" value="Guanylate_kin-like_dom"/>
</dbReference>
<dbReference type="InterPro" id="IPR003593">
    <property type="entry name" value="AAA+_ATPase"/>
</dbReference>
<dbReference type="PROSITE" id="PS50052">
    <property type="entry name" value="GUANYLATE_KINASE_2"/>
    <property type="match status" value="1"/>
</dbReference>
<evidence type="ECO:0000259" key="14">
    <source>
        <dbReference type="PROSITE" id="PS50052"/>
    </source>
</evidence>
<dbReference type="HOGENOM" id="CLU_001715_1_2_0"/>
<dbReference type="RefSeq" id="WP_008194637.1">
    <property type="nucleotide sequence ID" value="NC_009486.1"/>
</dbReference>
<comment type="subcellular location">
    <subcellularLocation>
        <location evidence="2 13">Cytoplasm</location>
    </subcellularLocation>
</comment>
<evidence type="ECO:0000256" key="13">
    <source>
        <dbReference type="HAMAP-Rule" id="MF_00328"/>
    </source>
</evidence>
<evidence type="ECO:0000256" key="7">
    <source>
        <dbReference type="ARBA" id="ARBA00022679"/>
    </source>
</evidence>
<sequence length="207" mass="24224">MKGQLFVICGPSGAGKTSIIKEVLKRLDNVVFSVSCTTRPKRPHEEDGKDYFFITEEEFLKRVERGEFLEWARVHGHLYGTLRSFVESHINEGKDVVLDIDVQGALSVKKKYSNAVFIYVAPPSYADLRERILKRGTEREADVLVRLENAKWELMFMDEFDYIVINENLEDAVEMVMSIVRSERAKVTRNQERIERFKMEVKGWKRW</sequence>
<dbReference type="PANTHER" id="PTHR23117:SF13">
    <property type="entry name" value="GUANYLATE KINASE"/>
    <property type="match status" value="1"/>
</dbReference>
<dbReference type="InterPro" id="IPR027417">
    <property type="entry name" value="P-loop_NTPase"/>
</dbReference>
<reference evidence="16" key="1">
    <citation type="submission" date="2007-05" db="EMBL/GenBank/DDBJ databases">
        <title>Complete sequence of Thermotoga petrophila RKU-1.</title>
        <authorList>
            <consortium name="US DOE Joint Genome Institute"/>
            <person name="Copeland A."/>
            <person name="Lucas S."/>
            <person name="Lapidus A."/>
            <person name="Barry K."/>
            <person name="Glavina del Rio T."/>
            <person name="Dalin E."/>
            <person name="Tice H."/>
            <person name="Pitluck S."/>
            <person name="Sims D."/>
            <person name="Brettin T."/>
            <person name="Bruce D."/>
            <person name="Detter J.C."/>
            <person name="Han C."/>
            <person name="Tapia R."/>
            <person name="Schmutz J."/>
            <person name="Larimer F."/>
            <person name="Land M."/>
            <person name="Hauser L."/>
            <person name="Kyrpides N."/>
            <person name="Mikhailova N."/>
            <person name="Nelson K."/>
            <person name="Gogarten J.P."/>
            <person name="Noll K."/>
            <person name="Richardson P."/>
        </authorList>
    </citation>
    <scope>NUCLEOTIDE SEQUENCE [LARGE SCALE GENOMIC DNA]</scope>
    <source>
        <strain evidence="16">ATCC BAA-488 / DSM 13995 / JCM 10881 / RKU-1</strain>
    </source>
</reference>
<dbReference type="SMART" id="SM00072">
    <property type="entry name" value="GuKc"/>
    <property type="match status" value="1"/>
</dbReference>
<gene>
    <name evidence="13" type="primary">gmk</name>
    <name evidence="15" type="ordered locus">Tpet_0985</name>
</gene>
<evidence type="ECO:0000313" key="15">
    <source>
        <dbReference type="EMBL" id="ABQ47003.1"/>
    </source>
</evidence>
<dbReference type="KEGG" id="tpt:Tpet_0985"/>
<keyword evidence="6 13" id="KW-0963">Cytoplasm</keyword>
<dbReference type="InterPro" id="IPR008145">
    <property type="entry name" value="GK/Ca_channel_bsu"/>
</dbReference>
<reference evidence="15 16" key="2">
    <citation type="journal article" date="2009" name="Proc. Natl. Acad. Sci. U.S.A.">
        <title>On the chimeric nature, thermophilic origin, and phylogenetic placement of the Thermotogales.</title>
        <authorList>
            <person name="Zhaxybayeva O."/>
            <person name="Swithers K.S."/>
            <person name="Lapierre P."/>
            <person name="Fournier G.P."/>
            <person name="Bickhart D.M."/>
            <person name="DeBoy R.T."/>
            <person name="Nelson K.E."/>
            <person name="Nesbo C.L."/>
            <person name="Doolittle W.F."/>
            <person name="Gogarten J.P."/>
            <person name="Noll K.M."/>
        </authorList>
    </citation>
    <scope>NUCLEOTIDE SEQUENCE [LARGE SCALE GENOMIC DNA]</scope>
    <source>
        <strain evidence="16">ATCC BAA-488 / DSM 13995 / JCM 10881 / RKU-1</strain>
    </source>
</reference>
<dbReference type="GO" id="GO:0004385">
    <property type="term" value="F:GMP kinase activity"/>
    <property type="evidence" value="ECO:0007669"/>
    <property type="project" value="UniProtKB-UniRule"/>
</dbReference>
<evidence type="ECO:0000256" key="9">
    <source>
        <dbReference type="ARBA" id="ARBA00022777"/>
    </source>
</evidence>
<dbReference type="AlphaFoldDB" id="A5ILD0"/>
<evidence type="ECO:0000256" key="6">
    <source>
        <dbReference type="ARBA" id="ARBA00022490"/>
    </source>
</evidence>
<dbReference type="GO" id="GO:0005829">
    <property type="term" value="C:cytosol"/>
    <property type="evidence" value="ECO:0007669"/>
    <property type="project" value="TreeGrafter"/>
</dbReference>
<evidence type="ECO:0000256" key="10">
    <source>
        <dbReference type="ARBA" id="ARBA00022840"/>
    </source>
</evidence>
<evidence type="ECO:0000256" key="8">
    <source>
        <dbReference type="ARBA" id="ARBA00022741"/>
    </source>
</evidence>
<keyword evidence="8 13" id="KW-0547">Nucleotide-binding</keyword>
<evidence type="ECO:0000256" key="5">
    <source>
        <dbReference type="ARBA" id="ARBA00016296"/>
    </source>
</evidence>
<evidence type="ECO:0000256" key="11">
    <source>
        <dbReference type="ARBA" id="ARBA00030128"/>
    </source>
</evidence>
<keyword evidence="10 13" id="KW-0067">ATP-binding</keyword>
<dbReference type="PROSITE" id="PS00856">
    <property type="entry name" value="GUANYLATE_KINASE_1"/>
    <property type="match status" value="1"/>
</dbReference>
<comment type="catalytic activity">
    <reaction evidence="12 13">
        <text>GMP + ATP = GDP + ADP</text>
        <dbReference type="Rhea" id="RHEA:20780"/>
        <dbReference type="ChEBI" id="CHEBI:30616"/>
        <dbReference type="ChEBI" id="CHEBI:58115"/>
        <dbReference type="ChEBI" id="CHEBI:58189"/>
        <dbReference type="ChEBI" id="CHEBI:456216"/>
        <dbReference type="EC" id="2.7.4.8"/>
    </reaction>
</comment>
<dbReference type="eggNOG" id="COG0194">
    <property type="taxonomic scope" value="Bacteria"/>
</dbReference>